<dbReference type="NCBIfam" id="TIGR00252">
    <property type="entry name" value="YraN family protein"/>
    <property type="match status" value="1"/>
</dbReference>
<protein>
    <submittedName>
        <fullName evidence="1">Uncharacterized protein</fullName>
    </submittedName>
</protein>
<dbReference type="CDD" id="cd20736">
    <property type="entry name" value="PoNe_Nuclease"/>
    <property type="match status" value="1"/>
</dbReference>
<proteinExistence type="inferred from homology"/>
<name>A0A645CBI3_9ZZZZ</name>
<gene>
    <name evidence="1" type="ORF">SDC9_121292</name>
</gene>
<dbReference type="InterPro" id="IPR003509">
    <property type="entry name" value="UPF0102_YraN-like"/>
</dbReference>
<dbReference type="HAMAP" id="MF_00048">
    <property type="entry name" value="UPF0102"/>
    <property type="match status" value="1"/>
</dbReference>
<comment type="caution">
    <text evidence="1">The sequence shown here is derived from an EMBL/GenBank/DDBJ whole genome shotgun (WGS) entry which is preliminary data.</text>
</comment>
<evidence type="ECO:0000313" key="1">
    <source>
        <dbReference type="EMBL" id="MPM74306.1"/>
    </source>
</evidence>
<dbReference type="InterPro" id="IPR011335">
    <property type="entry name" value="Restrct_endonuc-II-like"/>
</dbReference>
<organism evidence="1">
    <name type="scientific">bioreactor metagenome</name>
    <dbReference type="NCBI Taxonomy" id="1076179"/>
    <lineage>
        <taxon>unclassified sequences</taxon>
        <taxon>metagenomes</taxon>
        <taxon>ecological metagenomes</taxon>
    </lineage>
</organism>
<dbReference type="AlphaFoldDB" id="A0A645CBI3"/>
<dbReference type="Pfam" id="PF02021">
    <property type="entry name" value="UPF0102"/>
    <property type="match status" value="1"/>
</dbReference>
<sequence length="119" mass="13911">MNIGEIGLLGEKRCVSYLKWHGYEIVEQNFQSRFGEIDIIARKKELLIFVEVKTRDEKSIAEPKEFVTYSKQAKIIRTAEIFLMKNHLDCQVRFDVMEVYVSNKKVDKINHIINAFSVG</sequence>
<dbReference type="PANTHER" id="PTHR34039">
    <property type="entry name" value="UPF0102 PROTEIN YRAN"/>
    <property type="match status" value="1"/>
</dbReference>
<dbReference type="InterPro" id="IPR011856">
    <property type="entry name" value="tRNA_endonuc-like_dom_sf"/>
</dbReference>
<dbReference type="EMBL" id="VSSQ01025876">
    <property type="protein sequence ID" value="MPM74306.1"/>
    <property type="molecule type" value="Genomic_DNA"/>
</dbReference>
<reference evidence="1" key="1">
    <citation type="submission" date="2019-08" db="EMBL/GenBank/DDBJ databases">
        <authorList>
            <person name="Kucharzyk K."/>
            <person name="Murdoch R.W."/>
            <person name="Higgins S."/>
            <person name="Loffler F."/>
        </authorList>
    </citation>
    <scope>NUCLEOTIDE SEQUENCE</scope>
</reference>
<dbReference type="PANTHER" id="PTHR34039:SF1">
    <property type="entry name" value="UPF0102 PROTEIN YRAN"/>
    <property type="match status" value="1"/>
</dbReference>
<dbReference type="SUPFAM" id="SSF52980">
    <property type="entry name" value="Restriction endonuclease-like"/>
    <property type="match status" value="1"/>
</dbReference>
<dbReference type="Gene3D" id="3.40.1350.10">
    <property type="match status" value="1"/>
</dbReference>
<dbReference type="NCBIfam" id="NF009150">
    <property type="entry name" value="PRK12497.1-3"/>
    <property type="match status" value="1"/>
</dbReference>
<accession>A0A645CBI3</accession>
<dbReference type="GO" id="GO:0003676">
    <property type="term" value="F:nucleic acid binding"/>
    <property type="evidence" value="ECO:0007669"/>
    <property type="project" value="InterPro"/>
</dbReference>